<evidence type="ECO:0000313" key="7">
    <source>
        <dbReference type="EMBL" id="MCY7221670.1"/>
    </source>
</evidence>
<accession>A0AAW5WMW0</accession>
<feature type="transmembrane region" description="Helical" evidence="6">
    <location>
        <begin position="93"/>
        <end position="114"/>
    </location>
</feature>
<feature type="transmembrane region" description="Helical" evidence="6">
    <location>
        <begin position="449"/>
        <end position="470"/>
    </location>
</feature>
<dbReference type="Pfam" id="PF01943">
    <property type="entry name" value="Polysacc_synt"/>
    <property type="match status" value="1"/>
</dbReference>
<feature type="transmembrane region" description="Helical" evidence="6">
    <location>
        <begin position="365"/>
        <end position="385"/>
    </location>
</feature>
<proteinExistence type="predicted"/>
<comment type="caution">
    <text evidence="7">The sequence shown here is derived from an EMBL/GenBank/DDBJ whole genome shotgun (WGS) entry which is preliminary data.</text>
</comment>
<dbReference type="AlphaFoldDB" id="A0AAW5WMW0"/>
<protein>
    <submittedName>
        <fullName evidence="7">Flippase</fullName>
    </submittedName>
</protein>
<keyword evidence="5 6" id="KW-0472">Membrane</keyword>
<evidence type="ECO:0000313" key="8">
    <source>
        <dbReference type="Proteomes" id="UP001208029"/>
    </source>
</evidence>
<feature type="transmembrane region" description="Helical" evidence="6">
    <location>
        <begin position="217"/>
        <end position="236"/>
    </location>
</feature>
<sequence>MKKNKIEKKKSVKKNAILSVIKQLFSIIFPMITFPYATRILGVVNYGKYTFSVSVVNYISYIAAAGILRYAVRECAKVRDDEKKLHKIINEIYTINISTTAVAYFILFALLAFVPMLREYVPWIMLISLSVLFTTIGTDWINTAFEDYFFITIRYILSQIVALFFLFILVRNQDDITQYVIVSILGGVLANILNVVHIRKTLGIIPHLMYSRQLITHIKPILYLFASTVATVIYINSDVTILRIYADDVSVGYYGVSTQFYQLVKQLINAAFIVVIPRISNELTKDKNLAFNRYNKILAITILLIIPCATGLFMIRNSLVLLFSGEEYLKATSSLAILAVALIPAMTANFFINIVMIPLGMEKKVMIATIVSALVNIGLNFLLIPRFAENAAAFTTLIAEISMTVIALFYCRDIKLSSILKPIITGIVGSGGIIFACSILNQIVNNHFFNVVLCVTVSGILYSVVMLIFYQTEVMSAIRSILKK</sequence>
<dbReference type="RefSeq" id="WP_268731537.1">
    <property type="nucleotide sequence ID" value="NZ_JAKUYZ010000010.1"/>
</dbReference>
<dbReference type="PANTHER" id="PTHR30250:SF11">
    <property type="entry name" value="O-ANTIGEN TRANSPORTER-RELATED"/>
    <property type="match status" value="1"/>
</dbReference>
<comment type="subcellular location">
    <subcellularLocation>
        <location evidence="1">Cell membrane</location>
        <topology evidence="1">Multi-pass membrane protein</topology>
    </subcellularLocation>
</comment>
<evidence type="ECO:0000256" key="6">
    <source>
        <dbReference type="SAM" id="Phobius"/>
    </source>
</evidence>
<dbReference type="InterPro" id="IPR050833">
    <property type="entry name" value="Poly_Biosynth_Transport"/>
</dbReference>
<dbReference type="CDD" id="cd13128">
    <property type="entry name" value="MATE_Wzx_like"/>
    <property type="match status" value="1"/>
</dbReference>
<keyword evidence="2" id="KW-1003">Cell membrane</keyword>
<feature type="transmembrane region" description="Helical" evidence="6">
    <location>
        <begin position="49"/>
        <end position="72"/>
    </location>
</feature>
<dbReference type="PANTHER" id="PTHR30250">
    <property type="entry name" value="PST FAMILY PREDICTED COLANIC ACID TRANSPORTER"/>
    <property type="match status" value="1"/>
</dbReference>
<reference evidence="7" key="1">
    <citation type="journal article" date="2022" name="Med Res Arch">
        <title>Genomic identification of streptococcal strains and relation to clinical characteristics. A substudy to The Partial Oral Treatment of Endocarditis (POET) Trial.</title>
        <authorList>
            <person name="Christensen J."/>
            <person name="Jensen C."/>
            <person name="Dargis R."/>
            <person name="Nielsen X."/>
            <person name="Pries- Heje M."/>
            <person name="Wiingaard C."/>
            <person name="Ihlemann N."/>
            <person name="Gill S."/>
            <person name="Bruun N."/>
            <person name="Elming H."/>
            <person name="Povlsen J."/>
            <person name="Madsen T."/>
            <person name="Jensen K."/>
            <person name="Fuursted K."/>
            <person name="Ostergaard L."/>
            <person name="Christiansen U."/>
            <person name="Rosenvinge F."/>
            <person name="Helweg-Larsen J."/>
            <person name="Fosbol E."/>
            <person name="Kober L."/>
            <person name="Torp-Pedersen C."/>
            <person name="Tonder N."/>
            <person name="Moser C."/>
            <person name="Iversen K."/>
            <person name="Bundgaard H."/>
        </authorList>
    </citation>
    <scope>NUCLEOTIDE SEQUENCE</scope>
    <source>
        <strain evidence="7">K13014465</strain>
    </source>
</reference>
<dbReference type="EMBL" id="JAKUYZ010000010">
    <property type="protein sequence ID" value="MCY7221670.1"/>
    <property type="molecule type" value="Genomic_DNA"/>
</dbReference>
<feature type="transmembrane region" description="Helical" evidence="6">
    <location>
        <begin position="120"/>
        <end position="141"/>
    </location>
</feature>
<feature type="transmembrane region" description="Helical" evidence="6">
    <location>
        <begin position="176"/>
        <end position="196"/>
    </location>
</feature>
<dbReference type="Proteomes" id="UP001208029">
    <property type="component" value="Unassembled WGS sequence"/>
</dbReference>
<name>A0AAW5WMW0_STRCR</name>
<evidence type="ECO:0000256" key="4">
    <source>
        <dbReference type="ARBA" id="ARBA00022989"/>
    </source>
</evidence>
<evidence type="ECO:0000256" key="1">
    <source>
        <dbReference type="ARBA" id="ARBA00004651"/>
    </source>
</evidence>
<feature type="transmembrane region" description="Helical" evidence="6">
    <location>
        <begin position="391"/>
        <end position="411"/>
    </location>
</feature>
<feature type="transmembrane region" description="Helical" evidence="6">
    <location>
        <begin position="256"/>
        <end position="276"/>
    </location>
</feature>
<gene>
    <name evidence="7" type="ORF">MK546_06190</name>
</gene>
<organism evidence="7 8">
    <name type="scientific">Streptococcus cristatus</name>
    <dbReference type="NCBI Taxonomy" id="45634"/>
    <lineage>
        <taxon>Bacteria</taxon>
        <taxon>Bacillati</taxon>
        <taxon>Bacillota</taxon>
        <taxon>Bacilli</taxon>
        <taxon>Lactobacillales</taxon>
        <taxon>Streptococcaceae</taxon>
        <taxon>Streptococcus</taxon>
    </lineage>
</organism>
<reference evidence="7" key="2">
    <citation type="submission" date="2022-02" db="EMBL/GenBank/DDBJ databases">
        <authorList>
            <person name="Christensen J.J.E."/>
            <person name="Jensen C.S."/>
            <person name="Nielsen X.C."/>
            <person name="Dargis R."/>
        </authorList>
    </citation>
    <scope>NUCLEOTIDE SEQUENCE</scope>
    <source>
        <strain evidence="7">K13014465</strain>
    </source>
</reference>
<keyword evidence="3 6" id="KW-0812">Transmembrane</keyword>
<feature type="transmembrane region" description="Helical" evidence="6">
    <location>
        <begin position="297"/>
        <end position="315"/>
    </location>
</feature>
<evidence type="ECO:0000256" key="2">
    <source>
        <dbReference type="ARBA" id="ARBA00022475"/>
    </source>
</evidence>
<evidence type="ECO:0000256" key="3">
    <source>
        <dbReference type="ARBA" id="ARBA00022692"/>
    </source>
</evidence>
<dbReference type="InterPro" id="IPR002797">
    <property type="entry name" value="Polysacc_synth"/>
</dbReference>
<feature type="transmembrane region" description="Helical" evidence="6">
    <location>
        <begin position="423"/>
        <end position="443"/>
    </location>
</feature>
<feature type="transmembrane region" description="Helical" evidence="6">
    <location>
        <begin position="335"/>
        <end position="358"/>
    </location>
</feature>
<keyword evidence="4 6" id="KW-1133">Transmembrane helix</keyword>
<feature type="transmembrane region" description="Helical" evidence="6">
    <location>
        <begin position="20"/>
        <end position="37"/>
    </location>
</feature>
<evidence type="ECO:0000256" key="5">
    <source>
        <dbReference type="ARBA" id="ARBA00023136"/>
    </source>
</evidence>
<feature type="transmembrane region" description="Helical" evidence="6">
    <location>
        <begin position="148"/>
        <end position="170"/>
    </location>
</feature>
<dbReference type="GO" id="GO:0005886">
    <property type="term" value="C:plasma membrane"/>
    <property type="evidence" value="ECO:0007669"/>
    <property type="project" value="UniProtKB-SubCell"/>
</dbReference>